<dbReference type="OrthoDB" id="5849709at2"/>
<proteinExistence type="predicted"/>
<reference evidence="1 2" key="1">
    <citation type="submission" date="2019-07" db="EMBL/GenBank/DDBJ databases">
        <title>Whole genome shotgun sequence of Vibrio sagamiensis NBRC 104589.</title>
        <authorList>
            <person name="Hosoyama A."/>
            <person name="Uohara A."/>
            <person name="Ohji S."/>
            <person name="Ichikawa N."/>
        </authorList>
    </citation>
    <scope>NUCLEOTIDE SEQUENCE [LARGE SCALE GENOMIC DNA]</scope>
    <source>
        <strain evidence="1 2">NBRC 104589</strain>
    </source>
</reference>
<evidence type="ECO:0000313" key="1">
    <source>
        <dbReference type="EMBL" id="GEM74984.1"/>
    </source>
</evidence>
<comment type="caution">
    <text evidence="1">The sequence shown here is derived from an EMBL/GenBank/DDBJ whole genome shotgun (WGS) entry which is preliminary data.</text>
</comment>
<evidence type="ECO:0000313" key="2">
    <source>
        <dbReference type="Proteomes" id="UP000321922"/>
    </source>
</evidence>
<accession>A0A511QCG1</accession>
<gene>
    <name evidence="1" type="ORF">VSA01S_10960</name>
</gene>
<dbReference type="Proteomes" id="UP000321922">
    <property type="component" value="Unassembled WGS sequence"/>
</dbReference>
<dbReference type="AlphaFoldDB" id="A0A511QCG1"/>
<sequence length="321" mass="36954">MNYKSLATSLLIVASIPTFGTTINIKPDVKSLLPAMIQEPNLYQAPKFDYFDLSEDYLLNRAEATARLPNVLDSIQRVCMEVIHDQDLEQGPRSQSGLLVYSYVNSPDGNKKHNRTVGFRSQLEINNEHCFDEEPTLYEKWNADKYIAFTPYTSTLTLIESVNIRIEGRISISQNASEFVAQYYDFIRKVGFDQAAIFFHSETITDLKNFIILGIEDNNETVEFLKDAALGKDVTISDIELMDDIDFMNKILSLIQRFQGSNKIRITDSKVISEIDYQDKKLVTVENVTNDITSYEVVVLKEDQGYWKIDFREKIKSIFWQ</sequence>
<dbReference type="EMBL" id="BJXJ01000008">
    <property type="protein sequence ID" value="GEM74984.1"/>
    <property type="molecule type" value="Genomic_DNA"/>
</dbReference>
<keyword evidence="2" id="KW-1185">Reference proteome</keyword>
<protein>
    <submittedName>
        <fullName evidence="1">Uncharacterized protein</fullName>
    </submittedName>
</protein>
<organism evidence="1 2">
    <name type="scientific">Vibrio sagamiensis NBRC 104589</name>
    <dbReference type="NCBI Taxonomy" id="1219064"/>
    <lineage>
        <taxon>Bacteria</taxon>
        <taxon>Pseudomonadati</taxon>
        <taxon>Pseudomonadota</taxon>
        <taxon>Gammaproteobacteria</taxon>
        <taxon>Vibrionales</taxon>
        <taxon>Vibrionaceae</taxon>
        <taxon>Vibrio</taxon>
    </lineage>
</organism>
<dbReference type="RefSeq" id="WP_039983272.1">
    <property type="nucleotide sequence ID" value="NZ_BAOJ01000178.1"/>
</dbReference>
<name>A0A511QCG1_9VIBR</name>